<dbReference type="GO" id="GO:0008270">
    <property type="term" value="F:zinc ion binding"/>
    <property type="evidence" value="ECO:0007669"/>
    <property type="project" value="InterPro"/>
</dbReference>
<protein>
    <recommendedName>
        <fullName evidence="1">HNH domain-containing protein</fullName>
    </recommendedName>
</protein>
<dbReference type="InterPro" id="IPR003615">
    <property type="entry name" value="HNH_nuc"/>
</dbReference>
<name>A0A857JS05_9ALTE</name>
<dbReference type="CDD" id="cd00085">
    <property type="entry name" value="HNHc"/>
    <property type="match status" value="1"/>
</dbReference>
<gene>
    <name evidence="2" type="ORF">FX988_04282</name>
</gene>
<evidence type="ECO:0000313" key="2">
    <source>
        <dbReference type="EMBL" id="QHJ14000.1"/>
    </source>
</evidence>
<dbReference type="EMBL" id="CP047657">
    <property type="protein sequence ID" value="QHJ14000.1"/>
    <property type="molecule type" value="Genomic_DNA"/>
</dbReference>
<evidence type="ECO:0000259" key="1">
    <source>
        <dbReference type="Pfam" id="PF01844"/>
    </source>
</evidence>
<dbReference type="GO" id="GO:0004519">
    <property type="term" value="F:endonuclease activity"/>
    <property type="evidence" value="ECO:0007669"/>
    <property type="project" value="InterPro"/>
</dbReference>
<keyword evidence="2" id="KW-0614">Plasmid</keyword>
<keyword evidence="3" id="KW-1185">Reference proteome</keyword>
<dbReference type="KEGG" id="pmes:FX988_04282"/>
<organism evidence="2 3">
    <name type="scientific">Paraglaciecola mesophila</name>
    <dbReference type="NCBI Taxonomy" id="197222"/>
    <lineage>
        <taxon>Bacteria</taxon>
        <taxon>Pseudomonadati</taxon>
        <taxon>Pseudomonadota</taxon>
        <taxon>Gammaproteobacteria</taxon>
        <taxon>Alteromonadales</taxon>
        <taxon>Alteromonadaceae</taxon>
        <taxon>Paraglaciecola</taxon>
    </lineage>
</organism>
<proteinExistence type="predicted"/>
<sequence length="213" mass="24327">MIKLEKYPKPEVLVANEVTWTEEFIRLVAGDTSVPKAARYRYRHPDIKSTLRSECSDKCIFCESKISHVFPGETDHIIPLSRKQEDVVKWENLGYVCKECNRNKSNYHDVNLPLVNPFVDDPDEHLLFFGPIILAKPSNNRGQITVDLLKLSRSALVERKKERIDQVKLLIDRIGCFPDGEAQDFLKNQVLEEAGGSKEYSATISAYLNAVFT</sequence>
<dbReference type="GO" id="GO:0003676">
    <property type="term" value="F:nucleic acid binding"/>
    <property type="evidence" value="ECO:0007669"/>
    <property type="project" value="InterPro"/>
</dbReference>
<accession>A0A857JS05</accession>
<dbReference type="AlphaFoldDB" id="A0A857JS05"/>
<geneLocation type="plasmid" evidence="2 3">
    <name>unnamed</name>
</geneLocation>
<dbReference type="Pfam" id="PF01844">
    <property type="entry name" value="HNH"/>
    <property type="match status" value="1"/>
</dbReference>
<evidence type="ECO:0000313" key="3">
    <source>
        <dbReference type="Proteomes" id="UP000464524"/>
    </source>
</evidence>
<dbReference type="OrthoDB" id="5292295at2"/>
<dbReference type="RefSeq" id="WP_160182254.1">
    <property type="nucleotide sequence ID" value="NZ_CP047657.1"/>
</dbReference>
<feature type="domain" description="HNH" evidence="1">
    <location>
        <begin position="59"/>
        <end position="106"/>
    </location>
</feature>
<dbReference type="Gene3D" id="1.10.30.50">
    <property type="match status" value="1"/>
</dbReference>
<reference evidence="2 3" key="1">
    <citation type="submission" date="2019-12" db="EMBL/GenBank/DDBJ databases">
        <title>Genome sequencing and assembly of endphytes of Porphyra tenera.</title>
        <authorList>
            <person name="Park J.M."/>
            <person name="Shin R."/>
            <person name="Jo S.H."/>
        </authorList>
    </citation>
    <scope>NUCLEOTIDE SEQUENCE [LARGE SCALE GENOMIC DNA]</scope>
    <source>
        <strain evidence="2 3">GPM4</strain>
        <plasmid evidence="2 3">unnamed</plasmid>
    </source>
</reference>
<dbReference type="InterPro" id="IPR002711">
    <property type="entry name" value="HNH"/>
</dbReference>
<dbReference type="Proteomes" id="UP000464524">
    <property type="component" value="Plasmid unnamed"/>
</dbReference>